<evidence type="ECO:0000256" key="3">
    <source>
        <dbReference type="ARBA" id="ARBA00022723"/>
    </source>
</evidence>
<evidence type="ECO:0000256" key="5">
    <source>
        <dbReference type="RuleBase" id="RU003512"/>
    </source>
</evidence>
<organism evidence="6 7">
    <name type="scientific">Amylolactobacillus amylophilus DSM 20533 = JCM 1125</name>
    <dbReference type="NCBI Taxonomy" id="1423721"/>
    <lineage>
        <taxon>Bacteria</taxon>
        <taxon>Bacillati</taxon>
        <taxon>Bacillota</taxon>
        <taxon>Bacilli</taxon>
        <taxon>Lactobacillales</taxon>
        <taxon>Lactobacillaceae</taxon>
        <taxon>Amylolactobacillus</taxon>
    </lineage>
</organism>
<dbReference type="PANTHER" id="PTHR42953">
    <property type="entry name" value="HIGH-AFFINITY ZINC UPTAKE SYSTEM PROTEIN ZNUA-RELATED"/>
    <property type="match status" value="1"/>
</dbReference>
<proteinExistence type="inferred from homology"/>
<dbReference type="SUPFAM" id="SSF53807">
    <property type="entry name" value="Helical backbone' metal receptor"/>
    <property type="match status" value="1"/>
</dbReference>
<evidence type="ECO:0000256" key="1">
    <source>
        <dbReference type="ARBA" id="ARBA00004196"/>
    </source>
</evidence>
<dbReference type="AlphaFoldDB" id="A0A1L6XE80"/>
<name>A0A1L6XE80_9LACO</name>
<evidence type="ECO:0000256" key="4">
    <source>
        <dbReference type="ARBA" id="ARBA00022729"/>
    </source>
</evidence>
<dbReference type="PRINTS" id="PR00690">
    <property type="entry name" value="ADHESNFAMILY"/>
</dbReference>
<dbReference type="GO" id="GO:0030313">
    <property type="term" value="C:cell envelope"/>
    <property type="evidence" value="ECO:0007669"/>
    <property type="project" value="UniProtKB-SubCell"/>
</dbReference>
<evidence type="ECO:0000256" key="2">
    <source>
        <dbReference type="ARBA" id="ARBA00022448"/>
    </source>
</evidence>
<reference evidence="6 7" key="1">
    <citation type="submission" date="2016-12" db="EMBL/GenBank/DDBJ databases">
        <title>The whole genome sequencing and assembly of Lactobacillus amylophilus DSM 20533T strain.</title>
        <authorList>
            <person name="Lee Y.-J."/>
            <person name="Yi H."/>
            <person name="Bahn Y.-S."/>
            <person name="Kim J.F."/>
            <person name="Lee D.-W."/>
        </authorList>
    </citation>
    <scope>NUCLEOTIDE SEQUENCE [LARGE SCALE GENOMIC DNA]</scope>
    <source>
        <strain evidence="6 7">DSM 20533</strain>
    </source>
</reference>
<dbReference type="InterPro" id="IPR006127">
    <property type="entry name" value="ZnuA-like"/>
</dbReference>
<dbReference type="InterPro" id="IPR006128">
    <property type="entry name" value="Lipoprotein_PsaA-like"/>
</dbReference>
<evidence type="ECO:0000313" key="7">
    <source>
        <dbReference type="Proteomes" id="UP000185499"/>
    </source>
</evidence>
<dbReference type="InterPro" id="IPR006129">
    <property type="entry name" value="AdhesinB"/>
</dbReference>
<comment type="similarity">
    <text evidence="5">Belongs to the bacterial solute-binding protein 9 family.</text>
</comment>
<dbReference type="GO" id="GO:0030001">
    <property type="term" value="P:metal ion transport"/>
    <property type="evidence" value="ECO:0007669"/>
    <property type="project" value="InterPro"/>
</dbReference>
<dbReference type="GO" id="GO:0007155">
    <property type="term" value="P:cell adhesion"/>
    <property type="evidence" value="ECO:0007669"/>
    <property type="project" value="InterPro"/>
</dbReference>
<keyword evidence="7" id="KW-1185">Reference proteome</keyword>
<keyword evidence="3" id="KW-0479">Metal-binding</keyword>
<dbReference type="Proteomes" id="UP000185499">
    <property type="component" value="Chromosome"/>
</dbReference>
<dbReference type="GO" id="GO:0046872">
    <property type="term" value="F:metal ion binding"/>
    <property type="evidence" value="ECO:0007669"/>
    <property type="project" value="UniProtKB-KW"/>
</dbReference>
<dbReference type="PANTHER" id="PTHR42953:SF1">
    <property type="entry name" value="METAL-BINDING PROTEIN HI_0362-RELATED"/>
    <property type="match status" value="1"/>
</dbReference>
<dbReference type="KEGG" id="lah:LA20533_01230"/>
<dbReference type="OrthoDB" id="9810636at2"/>
<accession>A0A1L6XE80</accession>
<dbReference type="Pfam" id="PF01297">
    <property type="entry name" value="ZnuA"/>
    <property type="match status" value="1"/>
</dbReference>
<comment type="subcellular location">
    <subcellularLocation>
        <location evidence="1">Cell envelope</location>
    </subcellularLocation>
</comment>
<sequence>MNWRDRVKKKLLSSLVLTLAALLILVGCSNGVKKDDGEINVVTTTDFYGEVATAVVGTKGKVTAVINSSKTDPHDFEPTTKTAKQVDNADLVIQNGLGYDSWMKQLIKVQNTEAIDVGVDVAKKKTGDNPHIWYYPEIMSKLADRIAADLGGKYPTSKDYFRKNAEKYKKSLKPMQELVAEMKNKYLDSSNKVAFVSEPVFDYSIKALGFKIGNPEFEAAIEKETDPSPQSIEEMRKQIKQRKVRFFVVNEQVDNPVISELVELADKNNVPVLKVTETLPEGKTYIQWMTDTYKNLERILLLNARK</sequence>
<keyword evidence="2 5" id="KW-0813">Transport</keyword>
<keyword evidence="4" id="KW-0732">Signal</keyword>
<gene>
    <name evidence="6" type="ORF">LA20533_01230</name>
</gene>
<evidence type="ECO:0000313" key="6">
    <source>
        <dbReference type="EMBL" id="APT19274.1"/>
    </source>
</evidence>
<protein>
    <submittedName>
        <fullName evidence="6">Metal ABC transporter substrate-binding protein</fullName>
    </submittedName>
</protein>
<dbReference type="EMBL" id="CP018888">
    <property type="protein sequence ID" value="APT19274.1"/>
    <property type="molecule type" value="Genomic_DNA"/>
</dbReference>
<dbReference type="InterPro" id="IPR050492">
    <property type="entry name" value="Bact_metal-bind_prot9"/>
</dbReference>
<dbReference type="PROSITE" id="PS51257">
    <property type="entry name" value="PROKAR_LIPOPROTEIN"/>
    <property type="match status" value="1"/>
</dbReference>
<dbReference type="PRINTS" id="PR00691">
    <property type="entry name" value="ADHESINB"/>
</dbReference>
<dbReference type="Gene3D" id="3.40.50.1980">
    <property type="entry name" value="Nitrogenase molybdenum iron protein domain"/>
    <property type="match status" value="2"/>
</dbReference>